<dbReference type="PANTHER" id="PTHR10098:SF108">
    <property type="entry name" value="TETRATRICOPEPTIDE REPEAT PROTEIN 28"/>
    <property type="match status" value="1"/>
</dbReference>
<organism evidence="3 4">
    <name type="scientific">Winogradskyella damuponensis</name>
    <dbReference type="NCBI Taxonomy" id="943939"/>
    <lineage>
        <taxon>Bacteria</taxon>
        <taxon>Pseudomonadati</taxon>
        <taxon>Bacteroidota</taxon>
        <taxon>Flavobacteriia</taxon>
        <taxon>Flavobacteriales</taxon>
        <taxon>Flavobacteriaceae</taxon>
        <taxon>Winogradskyella</taxon>
    </lineage>
</organism>
<evidence type="ECO:0000259" key="2">
    <source>
        <dbReference type="Pfam" id="PF12770"/>
    </source>
</evidence>
<dbReference type="InterPro" id="IPR011990">
    <property type="entry name" value="TPR-like_helical_dom_sf"/>
</dbReference>
<dbReference type="Proteomes" id="UP001501682">
    <property type="component" value="Unassembled WGS sequence"/>
</dbReference>
<feature type="domain" description="CHAT" evidence="2">
    <location>
        <begin position="727"/>
        <end position="1023"/>
    </location>
</feature>
<proteinExistence type="predicted"/>
<evidence type="ECO:0000313" key="3">
    <source>
        <dbReference type="EMBL" id="GAA4240650.1"/>
    </source>
</evidence>
<keyword evidence="4" id="KW-1185">Reference proteome</keyword>
<dbReference type="PANTHER" id="PTHR10098">
    <property type="entry name" value="RAPSYN-RELATED"/>
    <property type="match status" value="1"/>
</dbReference>
<sequence>MQIGFAQKNTSINTKLIDSLLSIKDYKKAHVTLNAQINYLKNTKQYDSLYHYPLYIGQLAFAKQDAIEAAKKAQKFVDHLATLTSNKRTLFKAYLSMDQLYLHLANDAKCLEASKKALEYAKSVTDIKQKELGEINYIIGSNYYALYDLSNASVYFKESALAYEKSKDVKKYKLSDSYNGIAVSMWTLNKLDSAEIYFNKAIKTAEESDLKDYDKLYYVSAFKFNLALVQDDSGNVSDAIKTKKAIIKDFQMIITNSKDEELVTKAEQLLASAFSNLAAFYNDIGFITKAYDMLKYAYEKKQLVYEPTNPRLVTNISQIATAEIELRDLDKGIETVNKGLKKLKSFSSDYHAVEAELLQLKARAYAEKGDAITATKIYEESEALYNKAYPTEYSRAYLILLRDYALFLAANNQKEKAIAMALKSYNYTFKNGGDNNFPLLKEIVTLSNVYFDVGDYKMAYEWAEKGNTYLKNKIKTASSAMDSLQIEFKKPSILLLEAKSIYHLSEEKNEKFLLQLTNTLNQAITILEKRKATIFSSEDIYALLSESKIISNFSKKLYLELYELTKKPKYLNNIIELHEANIYNNIRTRLNLKHDVNFANIPQSIFKREKKLKTSLSESLSENNAKIDSFFKAEKSWEIFLDTLKTTYPEYYQMRYAKIEADLDNLQSKIPKQTTVVRYLKINNMLHAFVASETEIHLTKLESKNISTQITSLNSKTTQQLSEIDTTLYQLYNALWKPLEDLIKSKNVIIIPDGELFNLSFEMLTPNKINSFKDLATNCLLAKHSISYNYSLLLLDKQRNTIDYTNDFIAFAPEFNDEMKEAYRIKITDSIAFDKTYLTLLSQPFTAEIAKKHSKLFNGTSFLNENASKQIFTKQAKEHKIIHIGTHAESNNVSPELSRLIFAKNVTDEDNSLYTYEIYNQNLASNLAILTACETGKPTYQAGEGMISLAHAFNYAGSESILTSLWKIDEQSSAIIIENFYGYLKKGLPKDEALQKAKLDYIGMAKGRTISPQYWAGLVLIGDTSPIDLKSSSNLIFWLLITLTLAILIAVILKKRRRK</sequence>
<name>A0ABP8CLA0_9FLAO</name>
<reference evidence="4" key="1">
    <citation type="journal article" date="2019" name="Int. J. Syst. Evol. Microbiol.">
        <title>The Global Catalogue of Microorganisms (GCM) 10K type strain sequencing project: providing services to taxonomists for standard genome sequencing and annotation.</title>
        <authorList>
            <consortium name="The Broad Institute Genomics Platform"/>
            <consortium name="The Broad Institute Genome Sequencing Center for Infectious Disease"/>
            <person name="Wu L."/>
            <person name="Ma J."/>
        </authorList>
    </citation>
    <scope>NUCLEOTIDE SEQUENCE [LARGE SCALE GENOMIC DNA]</scope>
    <source>
        <strain evidence="4">JCM 17633</strain>
    </source>
</reference>
<protein>
    <recommendedName>
        <fullName evidence="2">CHAT domain-containing protein</fullName>
    </recommendedName>
</protein>
<keyword evidence="1" id="KW-1133">Transmembrane helix</keyword>
<gene>
    <name evidence="3" type="ORF">GCM10022292_04050</name>
</gene>
<comment type="caution">
    <text evidence="3">The sequence shown here is derived from an EMBL/GenBank/DDBJ whole genome shotgun (WGS) entry which is preliminary data.</text>
</comment>
<dbReference type="EMBL" id="BAABCB010000002">
    <property type="protein sequence ID" value="GAA4240650.1"/>
    <property type="molecule type" value="Genomic_DNA"/>
</dbReference>
<evidence type="ECO:0000256" key="1">
    <source>
        <dbReference type="SAM" id="Phobius"/>
    </source>
</evidence>
<feature type="transmembrane region" description="Helical" evidence="1">
    <location>
        <begin position="1035"/>
        <end position="1053"/>
    </location>
</feature>
<keyword evidence="1" id="KW-0812">Transmembrane</keyword>
<dbReference type="SUPFAM" id="SSF48452">
    <property type="entry name" value="TPR-like"/>
    <property type="match status" value="2"/>
</dbReference>
<evidence type="ECO:0000313" key="4">
    <source>
        <dbReference type="Proteomes" id="UP001501682"/>
    </source>
</evidence>
<dbReference type="InterPro" id="IPR024983">
    <property type="entry name" value="CHAT_dom"/>
</dbReference>
<dbReference type="Gene3D" id="1.25.40.10">
    <property type="entry name" value="Tetratricopeptide repeat domain"/>
    <property type="match status" value="2"/>
</dbReference>
<accession>A0ABP8CLA0</accession>
<dbReference type="Pfam" id="PF12770">
    <property type="entry name" value="CHAT"/>
    <property type="match status" value="1"/>
</dbReference>
<keyword evidence="1" id="KW-0472">Membrane</keyword>